<dbReference type="EMBL" id="CAVMJV010000118">
    <property type="protein sequence ID" value="CAK5104867.1"/>
    <property type="molecule type" value="Genomic_DNA"/>
</dbReference>
<sequence length="232" mass="26700">MWMTIKVNEDSSEVKSLKEKVIKEESKVEKTESMDEMQVDLPVEHITFGDAEDFKLKKEREFKVKNLLDKKIRNMFSIEEKIAFVLKTFKACRTEYVEDKLEKTEEIADKETGESSSSKAESTKKVPVEICLNLNDKKTMNMEGVARLFLVKLYGEMPYLEFLEKQKSNQGTYVVKRGKVHTSITGKKRLHEHGSGSQTESGTHHEHKKEKNSPRTSLSPSKKRAESPTKSH</sequence>
<gene>
    <name evidence="1" type="ORF">MENTE1834_LOCUS43097</name>
</gene>
<keyword evidence="2" id="KW-1185">Reference proteome</keyword>
<comment type="caution">
    <text evidence="1">The sequence shown here is derived from an EMBL/GenBank/DDBJ whole genome shotgun (WGS) entry which is preliminary data.</text>
</comment>
<dbReference type="Proteomes" id="UP001497535">
    <property type="component" value="Unassembled WGS sequence"/>
</dbReference>
<organism evidence="1 2">
    <name type="scientific">Meloidogyne enterolobii</name>
    <name type="common">Root-knot nematode worm</name>
    <name type="synonym">Meloidogyne mayaguensis</name>
    <dbReference type="NCBI Taxonomy" id="390850"/>
    <lineage>
        <taxon>Eukaryota</taxon>
        <taxon>Metazoa</taxon>
        <taxon>Ecdysozoa</taxon>
        <taxon>Nematoda</taxon>
        <taxon>Chromadorea</taxon>
        <taxon>Rhabditida</taxon>
        <taxon>Tylenchina</taxon>
        <taxon>Tylenchomorpha</taxon>
        <taxon>Tylenchoidea</taxon>
        <taxon>Meloidogynidae</taxon>
        <taxon>Meloidogyninae</taxon>
        <taxon>Meloidogyne</taxon>
    </lineage>
</organism>
<evidence type="ECO:0000313" key="1">
    <source>
        <dbReference type="EMBL" id="CAK5104867.1"/>
    </source>
</evidence>
<evidence type="ECO:0000313" key="2">
    <source>
        <dbReference type="Proteomes" id="UP001497535"/>
    </source>
</evidence>
<reference evidence="1" key="1">
    <citation type="submission" date="2023-11" db="EMBL/GenBank/DDBJ databases">
        <authorList>
            <person name="Poullet M."/>
        </authorList>
    </citation>
    <scope>NUCLEOTIDE SEQUENCE</scope>
    <source>
        <strain evidence="1">E1834</strain>
    </source>
</reference>
<accession>A0ACB1ATA2</accession>
<proteinExistence type="predicted"/>
<protein>
    <submittedName>
        <fullName evidence="1">Uncharacterized protein</fullName>
    </submittedName>
</protein>
<name>A0ACB1ATA2_MELEN</name>